<dbReference type="PANTHER" id="PTHR30250">
    <property type="entry name" value="PST FAMILY PREDICTED COLANIC ACID TRANSPORTER"/>
    <property type="match status" value="1"/>
</dbReference>
<dbReference type="GO" id="GO:0005886">
    <property type="term" value="C:plasma membrane"/>
    <property type="evidence" value="ECO:0007669"/>
    <property type="project" value="UniProtKB-SubCell"/>
</dbReference>
<protein>
    <submittedName>
        <fullName evidence="7">O-antigen/teichoic acid export membrane protein</fullName>
    </submittedName>
</protein>
<organism evidence="7 8">
    <name type="scientific">Leifsonia shinshuensis</name>
    <dbReference type="NCBI Taxonomy" id="150026"/>
    <lineage>
        <taxon>Bacteria</taxon>
        <taxon>Bacillati</taxon>
        <taxon>Actinomycetota</taxon>
        <taxon>Actinomycetes</taxon>
        <taxon>Micrococcales</taxon>
        <taxon>Microbacteriaceae</taxon>
        <taxon>Leifsonia</taxon>
    </lineage>
</organism>
<evidence type="ECO:0000256" key="3">
    <source>
        <dbReference type="ARBA" id="ARBA00022692"/>
    </source>
</evidence>
<proteinExistence type="predicted"/>
<feature type="transmembrane region" description="Helical" evidence="6">
    <location>
        <begin position="278"/>
        <end position="301"/>
    </location>
</feature>
<feature type="transmembrane region" description="Helical" evidence="6">
    <location>
        <begin position="104"/>
        <end position="126"/>
    </location>
</feature>
<keyword evidence="2" id="KW-1003">Cell membrane</keyword>
<dbReference type="PANTHER" id="PTHR30250:SF11">
    <property type="entry name" value="O-ANTIGEN TRANSPORTER-RELATED"/>
    <property type="match status" value="1"/>
</dbReference>
<comment type="caution">
    <text evidence="7">The sequence shown here is derived from an EMBL/GenBank/DDBJ whole genome shotgun (WGS) entry which is preliminary data.</text>
</comment>
<dbReference type="InterPro" id="IPR050833">
    <property type="entry name" value="Poly_Biosynth_Transport"/>
</dbReference>
<feature type="transmembrane region" description="Helical" evidence="6">
    <location>
        <begin position="47"/>
        <end position="67"/>
    </location>
</feature>
<dbReference type="AlphaFoldDB" id="A0A853CYR4"/>
<gene>
    <name evidence="7" type="ORF">HNR13_003340</name>
</gene>
<feature type="transmembrane region" description="Helical" evidence="6">
    <location>
        <begin position="333"/>
        <end position="352"/>
    </location>
</feature>
<sequence length="371" mass="38242">MAAIGSSALRNSVAVTTAEALHESALHAPAAPLVPGRRRPDGSLIEALVLGGIGTIGVFLLASTLAAPGATGVWIVVLTAAAMIPNFLFARAQGRLQGAGDSRAVVWWSTGAQVAQAVLALVAVLLGAQTTAILLILVVTALAGAIGAGWQARRETLPLHGRAFTASSTVVLLLTIGFAWLTNADVVFVRALAPENAAGAYAAAAVLIKTTLIVPATFSLYLLPRFVRSRGNAALTNLGVTVILAITLLTGLVMFGLVSIAGPWIVGLLFGSHYAQTAQIVVGFSIAWIPWALAQGILVRITAAASKAALAVFALAAVAQWVVAQLALPDLTLWLIGNGAVGLFVFASLYVIHWSMLRTSRKETASPATSR</sequence>
<dbReference type="EMBL" id="JACCFL010000001">
    <property type="protein sequence ID" value="NYJ25053.1"/>
    <property type="molecule type" value="Genomic_DNA"/>
</dbReference>
<evidence type="ECO:0000313" key="8">
    <source>
        <dbReference type="Proteomes" id="UP000578352"/>
    </source>
</evidence>
<keyword evidence="3 6" id="KW-0812">Transmembrane</keyword>
<evidence type="ECO:0000256" key="1">
    <source>
        <dbReference type="ARBA" id="ARBA00004651"/>
    </source>
</evidence>
<dbReference type="RefSeq" id="WP_343063593.1">
    <property type="nucleotide sequence ID" value="NZ_BAABEH010000001.1"/>
</dbReference>
<evidence type="ECO:0000256" key="5">
    <source>
        <dbReference type="ARBA" id="ARBA00023136"/>
    </source>
</evidence>
<feature type="transmembrane region" description="Helical" evidence="6">
    <location>
        <begin position="308"/>
        <end position="327"/>
    </location>
</feature>
<evidence type="ECO:0000313" key="7">
    <source>
        <dbReference type="EMBL" id="NYJ25053.1"/>
    </source>
</evidence>
<accession>A0A853CYR4</accession>
<feature type="transmembrane region" description="Helical" evidence="6">
    <location>
        <begin position="132"/>
        <end position="151"/>
    </location>
</feature>
<evidence type="ECO:0000256" key="6">
    <source>
        <dbReference type="SAM" id="Phobius"/>
    </source>
</evidence>
<feature type="transmembrane region" description="Helical" evidence="6">
    <location>
        <begin position="163"/>
        <end position="181"/>
    </location>
</feature>
<comment type="subcellular location">
    <subcellularLocation>
        <location evidence="1">Cell membrane</location>
        <topology evidence="1">Multi-pass membrane protein</topology>
    </subcellularLocation>
</comment>
<keyword evidence="5 6" id="KW-0472">Membrane</keyword>
<feature type="transmembrane region" description="Helical" evidence="6">
    <location>
        <begin position="235"/>
        <end position="266"/>
    </location>
</feature>
<feature type="transmembrane region" description="Helical" evidence="6">
    <location>
        <begin position="73"/>
        <end position="92"/>
    </location>
</feature>
<name>A0A853CYR4_9MICO</name>
<reference evidence="7 8" key="1">
    <citation type="submission" date="2020-07" db="EMBL/GenBank/DDBJ databases">
        <title>Sequencing the genomes of 1000 actinobacteria strains.</title>
        <authorList>
            <person name="Klenk H.-P."/>
        </authorList>
    </citation>
    <scope>NUCLEOTIDE SEQUENCE [LARGE SCALE GENOMIC DNA]</scope>
    <source>
        <strain evidence="7 8">DSM 15165</strain>
    </source>
</reference>
<feature type="transmembrane region" description="Helical" evidence="6">
    <location>
        <begin position="201"/>
        <end position="223"/>
    </location>
</feature>
<evidence type="ECO:0000256" key="2">
    <source>
        <dbReference type="ARBA" id="ARBA00022475"/>
    </source>
</evidence>
<dbReference type="Proteomes" id="UP000578352">
    <property type="component" value="Unassembled WGS sequence"/>
</dbReference>
<keyword evidence="4 6" id="KW-1133">Transmembrane helix</keyword>
<evidence type="ECO:0000256" key="4">
    <source>
        <dbReference type="ARBA" id="ARBA00022989"/>
    </source>
</evidence>